<feature type="transmembrane region" description="Helical" evidence="1">
    <location>
        <begin position="21"/>
        <end position="41"/>
    </location>
</feature>
<feature type="transmembrane region" description="Helical" evidence="1">
    <location>
        <begin position="47"/>
        <end position="70"/>
    </location>
</feature>
<keyword evidence="1" id="KW-1133">Transmembrane helix</keyword>
<evidence type="ECO:0000313" key="2">
    <source>
        <dbReference type="EMBL" id="GER92179.1"/>
    </source>
</evidence>
<comment type="caution">
    <text evidence="2">The sequence shown here is derived from an EMBL/GenBank/DDBJ whole genome shotgun (WGS) entry which is preliminary data.</text>
</comment>
<keyword evidence="1" id="KW-0472">Membrane</keyword>
<protein>
    <submittedName>
        <fullName evidence="2">Uncharacterized protein</fullName>
    </submittedName>
</protein>
<dbReference type="Proteomes" id="UP000326912">
    <property type="component" value="Unassembled WGS sequence"/>
</dbReference>
<accession>A0A5J4L1K3</accession>
<name>A0A5J4L1K3_9CHLR</name>
<evidence type="ECO:0000256" key="1">
    <source>
        <dbReference type="SAM" id="Phobius"/>
    </source>
</evidence>
<evidence type="ECO:0000313" key="3">
    <source>
        <dbReference type="Proteomes" id="UP000326912"/>
    </source>
</evidence>
<dbReference type="EMBL" id="BKZW01000006">
    <property type="protein sequence ID" value="GER92179.1"/>
    <property type="molecule type" value="Genomic_DNA"/>
</dbReference>
<keyword evidence="1" id="KW-0812">Transmembrane</keyword>
<gene>
    <name evidence="2" type="ORF">KDW_63410</name>
</gene>
<proteinExistence type="predicted"/>
<sequence>MVEYQLNQNISDQSRATTLSGLGLIGSVISIALNPCIGALGDRGLTYTGFGLGLALLLIGLLIPLIVPAVNRTIK</sequence>
<organism evidence="2 3">
    <name type="scientific">Dictyobacter vulcani</name>
    <dbReference type="NCBI Taxonomy" id="2607529"/>
    <lineage>
        <taxon>Bacteria</taxon>
        <taxon>Bacillati</taxon>
        <taxon>Chloroflexota</taxon>
        <taxon>Ktedonobacteria</taxon>
        <taxon>Ktedonobacterales</taxon>
        <taxon>Dictyobacteraceae</taxon>
        <taxon>Dictyobacter</taxon>
    </lineage>
</organism>
<reference evidence="2 3" key="1">
    <citation type="submission" date="2019-10" db="EMBL/GenBank/DDBJ databases">
        <title>Dictyobacter vulcani sp. nov., within the class Ktedonobacteria, isolated from soil of volcanic Mt. Zao.</title>
        <authorList>
            <person name="Zheng Y."/>
            <person name="Wang C.M."/>
            <person name="Sakai Y."/>
            <person name="Abe K."/>
            <person name="Yokota A."/>
            <person name="Yabe S."/>
        </authorList>
    </citation>
    <scope>NUCLEOTIDE SEQUENCE [LARGE SCALE GENOMIC DNA]</scope>
    <source>
        <strain evidence="2 3">W12</strain>
    </source>
</reference>
<dbReference type="AlphaFoldDB" id="A0A5J4L1K3"/>
<keyword evidence="3" id="KW-1185">Reference proteome</keyword>